<dbReference type="EMBL" id="JABTTQ020000233">
    <property type="protein sequence ID" value="KAK6140854.1"/>
    <property type="molecule type" value="Genomic_DNA"/>
</dbReference>
<keyword evidence="3" id="KW-1185">Reference proteome</keyword>
<dbReference type="Proteomes" id="UP001318860">
    <property type="component" value="Unassembled WGS sequence"/>
</dbReference>
<comment type="caution">
    <text evidence="2">The sequence shown here is derived from an EMBL/GenBank/DDBJ whole genome shotgun (WGS) entry which is preliminary data.</text>
</comment>
<evidence type="ECO:0000256" key="1">
    <source>
        <dbReference type="SAM" id="MobiDB-lite"/>
    </source>
</evidence>
<sequence length="320" mass="35981">MVTVGHRELQWPGNYSTIVVRPRSNFLCDFHNEYGHTTEECRHLRNEIERIVRKGWLQNWVKQEHELRPGLDRSPNRQERPAEDKHDRSSAKPDPSRGTIHMIVEEPTDGDSNRDGAGNGDQTGGDCLFGFGGGMVEPLGQFTLPMSLGDLPMQKTRMVTFLVVDSYSTYNVIIGRPALNSFQAIVATFHMKLKFVVGDGVGEVLGNAQVARKCYVKAVRKGEQKKFKRKVVEMDKETKPIKIGKKERKNDPDLLSVRPEEELMMVELTPGDPSKVVKIGTKLGSELTKGIMGFLRENMDIFARSSGDLKGVDHGMVEHH</sequence>
<evidence type="ECO:0000313" key="3">
    <source>
        <dbReference type="Proteomes" id="UP001318860"/>
    </source>
</evidence>
<feature type="compositionally biased region" description="Basic and acidic residues" evidence="1">
    <location>
        <begin position="67"/>
        <end position="95"/>
    </location>
</feature>
<organism evidence="2 3">
    <name type="scientific">Rehmannia glutinosa</name>
    <name type="common">Chinese foxglove</name>
    <dbReference type="NCBI Taxonomy" id="99300"/>
    <lineage>
        <taxon>Eukaryota</taxon>
        <taxon>Viridiplantae</taxon>
        <taxon>Streptophyta</taxon>
        <taxon>Embryophyta</taxon>
        <taxon>Tracheophyta</taxon>
        <taxon>Spermatophyta</taxon>
        <taxon>Magnoliopsida</taxon>
        <taxon>eudicotyledons</taxon>
        <taxon>Gunneridae</taxon>
        <taxon>Pentapetalae</taxon>
        <taxon>asterids</taxon>
        <taxon>lamiids</taxon>
        <taxon>Lamiales</taxon>
        <taxon>Orobanchaceae</taxon>
        <taxon>Rehmannieae</taxon>
        <taxon>Rehmannia</taxon>
    </lineage>
</organism>
<dbReference type="PANTHER" id="PTHR33240:SF15">
    <property type="entry name" value="GAG-PRO-LIKE PROTEIN"/>
    <property type="match status" value="1"/>
</dbReference>
<feature type="region of interest" description="Disordered" evidence="1">
    <location>
        <begin position="67"/>
        <end position="99"/>
    </location>
</feature>
<name>A0ABR0W460_REHGL</name>
<evidence type="ECO:0000313" key="2">
    <source>
        <dbReference type="EMBL" id="KAK6140854.1"/>
    </source>
</evidence>
<protein>
    <submittedName>
        <fullName evidence="2">Uncharacterized protein</fullName>
    </submittedName>
</protein>
<gene>
    <name evidence="2" type="ORF">DH2020_025386</name>
</gene>
<reference evidence="2 3" key="1">
    <citation type="journal article" date="2021" name="Comput. Struct. Biotechnol. J.">
        <title>De novo genome assembly of the potent medicinal plant Rehmannia glutinosa using nanopore technology.</title>
        <authorList>
            <person name="Ma L."/>
            <person name="Dong C."/>
            <person name="Song C."/>
            <person name="Wang X."/>
            <person name="Zheng X."/>
            <person name="Niu Y."/>
            <person name="Chen S."/>
            <person name="Feng W."/>
        </authorList>
    </citation>
    <scope>NUCLEOTIDE SEQUENCE [LARGE SCALE GENOMIC DNA]</scope>
    <source>
        <strain evidence="2">DH-2019</strain>
    </source>
</reference>
<proteinExistence type="predicted"/>
<dbReference type="PANTHER" id="PTHR33240">
    <property type="entry name" value="OS08G0508500 PROTEIN"/>
    <property type="match status" value="1"/>
</dbReference>
<accession>A0ABR0W460</accession>